<dbReference type="Gene3D" id="1.10.10.2840">
    <property type="entry name" value="PucR C-terminal helix-turn-helix domain"/>
    <property type="match status" value="1"/>
</dbReference>
<dbReference type="OrthoDB" id="3190266at2"/>
<reference evidence="4" key="1">
    <citation type="submission" date="2016-10" db="EMBL/GenBank/DDBJ databases">
        <authorList>
            <person name="Varghese N."/>
            <person name="Submissions S."/>
        </authorList>
    </citation>
    <scope>NUCLEOTIDE SEQUENCE [LARGE SCALE GENOMIC DNA]</scope>
    <source>
        <strain evidence="4">DSM 44771</strain>
    </source>
</reference>
<dbReference type="AlphaFoldDB" id="A0A1I6TLC1"/>
<evidence type="ECO:0000259" key="2">
    <source>
        <dbReference type="Pfam" id="PF13556"/>
    </source>
</evidence>
<accession>A0A1I6TLC1</accession>
<feature type="region of interest" description="Disordered" evidence="1">
    <location>
        <begin position="512"/>
        <end position="537"/>
    </location>
</feature>
<feature type="compositionally biased region" description="Polar residues" evidence="1">
    <location>
        <begin position="519"/>
        <end position="529"/>
    </location>
</feature>
<dbReference type="PANTHER" id="PTHR33744">
    <property type="entry name" value="CARBOHYDRATE DIACID REGULATOR"/>
    <property type="match status" value="1"/>
</dbReference>
<dbReference type="RefSeq" id="WP_093420381.1">
    <property type="nucleotide sequence ID" value="NZ_FOZX01000007.1"/>
</dbReference>
<organism evidence="3 4">
    <name type="scientific">Saccharopolyspora flava</name>
    <dbReference type="NCBI Taxonomy" id="95161"/>
    <lineage>
        <taxon>Bacteria</taxon>
        <taxon>Bacillati</taxon>
        <taxon>Actinomycetota</taxon>
        <taxon>Actinomycetes</taxon>
        <taxon>Pseudonocardiales</taxon>
        <taxon>Pseudonocardiaceae</taxon>
        <taxon>Saccharopolyspora</taxon>
    </lineage>
</organism>
<proteinExistence type="predicted"/>
<dbReference type="InterPro" id="IPR025736">
    <property type="entry name" value="PucR_C-HTH_dom"/>
</dbReference>
<protein>
    <submittedName>
        <fullName evidence="3">PucR C-terminal helix-turn-helix domain-containing protein</fullName>
    </submittedName>
</protein>
<dbReference type="InterPro" id="IPR042070">
    <property type="entry name" value="PucR_C-HTH_sf"/>
</dbReference>
<dbReference type="EMBL" id="FOZX01000007">
    <property type="protein sequence ID" value="SFS89965.1"/>
    <property type="molecule type" value="Genomic_DNA"/>
</dbReference>
<feature type="domain" description="PucR C-terminal helix-turn-helix" evidence="2">
    <location>
        <begin position="445"/>
        <end position="503"/>
    </location>
</feature>
<dbReference type="PANTHER" id="PTHR33744:SF17">
    <property type="entry name" value="CONSERVED PROTEIN"/>
    <property type="match status" value="1"/>
</dbReference>
<dbReference type="STRING" id="95161.SAMN05660874_04051"/>
<evidence type="ECO:0000256" key="1">
    <source>
        <dbReference type="SAM" id="MobiDB-lite"/>
    </source>
</evidence>
<keyword evidence="4" id="KW-1185">Reference proteome</keyword>
<gene>
    <name evidence="3" type="ORF">SAMN05660874_04051</name>
</gene>
<evidence type="ECO:0000313" key="3">
    <source>
        <dbReference type="EMBL" id="SFS89965.1"/>
    </source>
</evidence>
<dbReference type="Pfam" id="PF13556">
    <property type="entry name" value="HTH_30"/>
    <property type="match status" value="1"/>
</dbReference>
<dbReference type="Proteomes" id="UP000198852">
    <property type="component" value="Unassembled WGS sequence"/>
</dbReference>
<evidence type="ECO:0000313" key="4">
    <source>
        <dbReference type="Proteomes" id="UP000198852"/>
    </source>
</evidence>
<sequence>MVKLDRLINVLGGYGARLVCAPRSRATELRAVALHDPGEELPGGDEVLLAVGLDRRGAADLLARTRAVVVVFRLDDLDADALERARQREVAVLLVDPAVSWGQLAGVVYGLVLEGRETEAGRGPTDLFALADALAESVGGPVTIEDHRSGVLAYSQRQESADQARLETILGRRVPEQIRRELVERGVFRHLAVSDEPLFVEPSGARRGRAVVAVRAGKALLGSIWVGTAAPLDAARKAALVQASRTAAAHLLRTRASADLERQVESDLVIGLVEGHSDVATAVSRLGFRGETFRVVAVQAHNRGEHDAAALLAFELATVGFGWSRPGRSALFANTVYTILPGDDGEQAREWVRSLAREMPSGVEVFAGIGGPAGPDGLVDSRREADESLAVHAAKPDGAAAVVYDESWHEILLRRLQHVAASGRAPERGPLARLRAHDREQGARLVATLRAWLEVQGDLGAAAARLEIHPNTVRNRMRKVAEVGALDLDDPDTRLALIIALAAEPQWIPHNRGGRGCAESTSLGTSASRMISGDEQE</sequence>
<name>A0A1I6TLC1_9PSEU</name>
<dbReference type="InterPro" id="IPR051448">
    <property type="entry name" value="CdaR-like_regulators"/>
</dbReference>